<accession>A0A9Q1LZH6</accession>
<dbReference type="AlphaFoldDB" id="A0A9Q1LZH6"/>
<dbReference type="Proteomes" id="UP001152561">
    <property type="component" value="Unassembled WGS sequence"/>
</dbReference>
<name>A0A9Q1LZH6_9SOLA</name>
<proteinExistence type="predicted"/>
<gene>
    <name evidence="2" type="ORF">K7X08_011189</name>
</gene>
<keyword evidence="3" id="KW-1185">Reference proteome</keyword>
<sequence>MIGSISIPVKDCSTDQQGNCPTEARDDFGSTEPAMPKKFNIVEKQVKHNALQIGSNRAAAKLWRPVRHEVGRQDPEEGIMSSKFDDWTSLNENALLSCPVDSSDSRNNCQVPDGNADQGLGFSSAAAKAFLAQRWRRPSLGIMSH</sequence>
<organism evidence="2 3">
    <name type="scientific">Anisodus acutangulus</name>
    <dbReference type="NCBI Taxonomy" id="402998"/>
    <lineage>
        <taxon>Eukaryota</taxon>
        <taxon>Viridiplantae</taxon>
        <taxon>Streptophyta</taxon>
        <taxon>Embryophyta</taxon>
        <taxon>Tracheophyta</taxon>
        <taxon>Spermatophyta</taxon>
        <taxon>Magnoliopsida</taxon>
        <taxon>eudicotyledons</taxon>
        <taxon>Gunneridae</taxon>
        <taxon>Pentapetalae</taxon>
        <taxon>asterids</taxon>
        <taxon>lamiids</taxon>
        <taxon>Solanales</taxon>
        <taxon>Solanaceae</taxon>
        <taxon>Solanoideae</taxon>
        <taxon>Hyoscyameae</taxon>
        <taxon>Anisodus</taxon>
    </lineage>
</organism>
<dbReference type="OrthoDB" id="1290231at2759"/>
<reference evidence="3" key="1">
    <citation type="journal article" date="2023" name="Proc. Natl. Acad. Sci. U.S.A.">
        <title>Genomic and structural basis for evolution of tropane alkaloid biosynthesis.</title>
        <authorList>
            <person name="Wanga Y.-J."/>
            <person name="Taina T."/>
            <person name="Yua J.-Y."/>
            <person name="Lia J."/>
            <person name="Xua B."/>
            <person name="Chenc J."/>
            <person name="D'Auriad J.C."/>
            <person name="Huanga J.-P."/>
            <person name="Huanga S.-X."/>
        </authorList>
    </citation>
    <scope>NUCLEOTIDE SEQUENCE [LARGE SCALE GENOMIC DNA]</scope>
    <source>
        <strain evidence="3">cv. KIB-2019</strain>
    </source>
</reference>
<comment type="caution">
    <text evidence="2">The sequence shown here is derived from an EMBL/GenBank/DDBJ whole genome shotgun (WGS) entry which is preliminary data.</text>
</comment>
<dbReference type="PANTHER" id="PTHR36055:SF1">
    <property type="entry name" value="C2H2-LIKE ZINC FINGER PROTEIN"/>
    <property type="match status" value="1"/>
</dbReference>
<evidence type="ECO:0000313" key="3">
    <source>
        <dbReference type="Proteomes" id="UP001152561"/>
    </source>
</evidence>
<dbReference type="EMBL" id="JAJAGQ010000012">
    <property type="protein sequence ID" value="KAJ8547603.1"/>
    <property type="molecule type" value="Genomic_DNA"/>
</dbReference>
<protein>
    <submittedName>
        <fullName evidence="2">Uncharacterized protein</fullName>
    </submittedName>
</protein>
<feature type="region of interest" description="Disordered" evidence="1">
    <location>
        <begin position="1"/>
        <end position="34"/>
    </location>
</feature>
<evidence type="ECO:0000313" key="2">
    <source>
        <dbReference type="EMBL" id="KAJ8547603.1"/>
    </source>
</evidence>
<evidence type="ECO:0000256" key="1">
    <source>
        <dbReference type="SAM" id="MobiDB-lite"/>
    </source>
</evidence>
<dbReference type="PANTHER" id="PTHR36055">
    <property type="entry name" value="C2H2-LIKE ZINC FINGER PROTEIN"/>
    <property type="match status" value="1"/>
</dbReference>